<dbReference type="PANTHER" id="PTHR30069:SF29">
    <property type="entry name" value="HEMOGLOBIN AND HEMOGLOBIN-HAPTOGLOBIN-BINDING PROTEIN 1-RELATED"/>
    <property type="match status" value="1"/>
</dbReference>
<evidence type="ECO:0000256" key="3">
    <source>
        <dbReference type="ARBA" id="ARBA00022452"/>
    </source>
</evidence>
<keyword evidence="5" id="KW-0732">Signal</keyword>
<dbReference type="GO" id="GO:0015344">
    <property type="term" value="F:siderophore uptake transmembrane transporter activity"/>
    <property type="evidence" value="ECO:0007669"/>
    <property type="project" value="TreeGrafter"/>
</dbReference>
<comment type="subcellular location">
    <subcellularLocation>
        <location evidence="1 8">Cell outer membrane</location>
        <topology evidence="1 8">Multi-pass membrane protein</topology>
    </subcellularLocation>
</comment>
<reference evidence="10 11" key="1">
    <citation type="submission" date="2017-03" db="EMBL/GenBank/DDBJ databases">
        <authorList>
            <person name="Afonso C.L."/>
            <person name="Miller P.J."/>
            <person name="Scott M.A."/>
            <person name="Spackman E."/>
            <person name="Goraichik I."/>
            <person name="Dimitrov K.M."/>
            <person name="Suarez D.L."/>
            <person name="Swayne D.E."/>
        </authorList>
    </citation>
    <scope>NUCLEOTIDE SEQUENCE [LARGE SCALE GENOMIC DNA]</scope>
    <source>
        <strain evidence="10">PRJEB14757</strain>
    </source>
</reference>
<evidence type="ECO:0000256" key="6">
    <source>
        <dbReference type="ARBA" id="ARBA00023136"/>
    </source>
</evidence>
<keyword evidence="3 8" id="KW-1134">Transmembrane beta strand</keyword>
<evidence type="ECO:0000256" key="1">
    <source>
        <dbReference type="ARBA" id="ARBA00004571"/>
    </source>
</evidence>
<evidence type="ECO:0000313" key="10">
    <source>
        <dbReference type="EMBL" id="SLM32384.1"/>
    </source>
</evidence>
<sequence length="790" mass="90437">MKIKVRKKIFPQFLFLLMLAFLGFQLSFTFDSPLNAAQAQESLPASSSQDAFPSEYDSQKLFEMSLQELMTTRIQTGTITGIAAAKAPVARTVITENDIAMTPARSILDLIEVYVPGATFINHYNGPRFGFRGVLGDQNYHYLLLVNGKNLNLKIQDGPLVEIFNRDLNDIREIEIIRGPGSVTYGSGAIGGVINIITRTAENENGRRTGIEANTAYRYFTTYASQGYEGEDLKCYLYGSYSSSSGESSTRWFYVDRAHGYGYGFMSETWGNKGLGSDEPSYLADFLDTPQAKLHLDLNFFNGWHLWGRYSSYSWEKLAEKTSYADGEKSQGFMTQSALLELDKTHNISKKLSLESRIGFDSISLREIAGYQGTSQPQEYITQFNNSYSENELNTNLTLHYDHSDKFRFALGAIYAHEYWLPEWGKDDDSFILSMRSPIRFAVLTEDSEFYQKYGEGTSTVMPHLKSNSYSILSEANMNFYPGFHMILSGRADKNDYTDWYYSPRVALISSLTDSDILRAVWQRSVRIPNFPEIYTMDYNGQPPPEPETLVNYEVMYEHYFGEISFNSNIYYNILDEVSWTDAGADVVGNLKLFGIETGLTLKDKRNSCGINYSWVHQMDYDPYITIDTDLTNPDGDPMPLSENYADNRINNLPSHTIKMFWQHSISQSLKSHMDARFYWGQNQIDMLDMFRDAHNQYGTDESREEMNAIYDTMTDHGYGKPSFTMDMALSWKIPVKSNAELTIYAMNLVSWNHIRYGIQFHEEPSRQYPRQATFIEEPVSLGIKMELRF</sequence>
<dbReference type="GO" id="GO:0044718">
    <property type="term" value="P:siderophore transmembrane transport"/>
    <property type="evidence" value="ECO:0007669"/>
    <property type="project" value="TreeGrafter"/>
</dbReference>
<keyword evidence="2 8" id="KW-0813">Transport</keyword>
<keyword evidence="6 8" id="KW-0472">Membrane</keyword>
<dbReference type="Proteomes" id="UP000191931">
    <property type="component" value="Unassembled WGS sequence"/>
</dbReference>
<evidence type="ECO:0000256" key="4">
    <source>
        <dbReference type="ARBA" id="ARBA00022692"/>
    </source>
</evidence>
<dbReference type="InterPro" id="IPR012910">
    <property type="entry name" value="Plug_dom"/>
</dbReference>
<dbReference type="Gene3D" id="2.170.130.10">
    <property type="entry name" value="TonB-dependent receptor, plug domain"/>
    <property type="match status" value="1"/>
</dbReference>
<dbReference type="RefSeq" id="WP_080802026.1">
    <property type="nucleotide sequence ID" value="NZ_LT828542.1"/>
</dbReference>
<gene>
    <name evidence="10" type="ORF">MTBBW1_640025</name>
</gene>
<dbReference type="Pfam" id="PF07715">
    <property type="entry name" value="Plug"/>
    <property type="match status" value="1"/>
</dbReference>
<dbReference type="PROSITE" id="PS52016">
    <property type="entry name" value="TONB_DEPENDENT_REC_3"/>
    <property type="match status" value="1"/>
</dbReference>
<evidence type="ECO:0000256" key="5">
    <source>
        <dbReference type="ARBA" id="ARBA00022729"/>
    </source>
</evidence>
<dbReference type="InterPro" id="IPR037066">
    <property type="entry name" value="Plug_dom_sf"/>
</dbReference>
<evidence type="ECO:0000256" key="2">
    <source>
        <dbReference type="ARBA" id="ARBA00022448"/>
    </source>
</evidence>
<protein>
    <recommendedName>
        <fullName evidence="9">TonB-dependent receptor plug domain-containing protein</fullName>
    </recommendedName>
</protein>
<dbReference type="OrthoDB" id="9800913at2"/>
<feature type="domain" description="TonB-dependent receptor plug" evidence="9">
    <location>
        <begin position="85"/>
        <end position="193"/>
    </location>
</feature>
<dbReference type="SUPFAM" id="SSF56935">
    <property type="entry name" value="Porins"/>
    <property type="match status" value="1"/>
</dbReference>
<dbReference type="Gene3D" id="2.40.170.20">
    <property type="entry name" value="TonB-dependent receptor, beta-barrel domain"/>
    <property type="match status" value="1"/>
</dbReference>
<dbReference type="GO" id="GO:0009279">
    <property type="term" value="C:cell outer membrane"/>
    <property type="evidence" value="ECO:0007669"/>
    <property type="project" value="UniProtKB-SubCell"/>
</dbReference>
<dbReference type="InterPro" id="IPR039426">
    <property type="entry name" value="TonB-dep_rcpt-like"/>
</dbReference>
<keyword evidence="4 8" id="KW-0812">Transmembrane</keyword>
<proteinExistence type="inferred from homology"/>
<name>A0A1W1HIT0_9BACT</name>
<evidence type="ECO:0000256" key="8">
    <source>
        <dbReference type="PROSITE-ProRule" id="PRU01360"/>
    </source>
</evidence>
<comment type="similarity">
    <text evidence="8">Belongs to the TonB-dependent receptor family.</text>
</comment>
<dbReference type="AlphaFoldDB" id="A0A1W1HIT0"/>
<organism evidence="10 11">
    <name type="scientific">Desulfamplus magnetovallimortis</name>
    <dbReference type="NCBI Taxonomy" id="1246637"/>
    <lineage>
        <taxon>Bacteria</taxon>
        <taxon>Pseudomonadati</taxon>
        <taxon>Thermodesulfobacteriota</taxon>
        <taxon>Desulfobacteria</taxon>
        <taxon>Desulfobacterales</taxon>
        <taxon>Desulfobacteraceae</taxon>
        <taxon>Desulfamplus</taxon>
    </lineage>
</organism>
<dbReference type="EMBL" id="FWEV01000308">
    <property type="protein sequence ID" value="SLM32384.1"/>
    <property type="molecule type" value="Genomic_DNA"/>
</dbReference>
<dbReference type="STRING" id="1246637.MTBBW1_640025"/>
<dbReference type="PANTHER" id="PTHR30069">
    <property type="entry name" value="TONB-DEPENDENT OUTER MEMBRANE RECEPTOR"/>
    <property type="match status" value="1"/>
</dbReference>
<evidence type="ECO:0000313" key="11">
    <source>
        <dbReference type="Proteomes" id="UP000191931"/>
    </source>
</evidence>
<keyword evidence="7 8" id="KW-0998">Cell outer membrane</keyword>
<evidence type="ECO:0000256" key="7">
    <source>
        <dbReference type="ARBA" id="ARBA00023237"/>
    </source>
</evidence>
<evidence type="ECO:0000259" key="9">
    <source>
        <dbReference type="Pfam" id="PF07715"/>
    </source>
</evidence>
<dbReference type="InterPro" id="IPR036942">
    <property type="entry name" value="Beta-barrel_TonB_sf"/>
</dbReference>
<keyword evidence="11" id="KW-1185">Reference proteome</keyword>
<accession>A0A1W1HIT0</accession>